<dbReference type="InterPro" id="IPR012341">
    <property type="entry name" value="6hp_glycosidase-like_sf"/>
</dbReference>
<gene>
    <name evidence="2" type="ORF">QU605_07585</name>
</gene>
<evidence type="ECO:0000259" key="1">
    <source>
        <dbReference type="Pfam" id="PF17389"/>
    </source>
</evidence>
<keyword evidence="3" id="KW-1185">Reference proteome</keyword>
<evidence type="ECO:0000313" key="3">
    <source>
        <dbReference type="Proteomes" id="UP001174839"/>
    </source>
</evidence>
<name>A0ABT7WEH2_9FLAO</name>
<dbReference type="InterPro" id="IPR035396">
    <property type="entry name" value="Bac_rhamnosid6H"/>
</dbReference>
<sequence length="803" mass="90621">MNRYYLYFLLACAILSCSREVESMPLSIGDALKDSPHIQGTDTYLSSPYVTAGDRLYMVGHQDGSFPELGWHIKGEMGGVWNHPIKLLDGFEATLVKDNNRIPLEKATAFFNYPMANLHKYMLEDMPLEIDRWQFVPDGEQGIVVQYVFRNTSNSSLSYQFEFTGYSDLRPTWLGERSGMEDNPDIGTFEAEAETWIIKDIENPWYVVFGADLPVRSHRETEGKYKGLGKAAMLEYRLEIPAEESQTVTFVIAGSYTSESEARSTYSNLKQNKSSLLQEKSNRYKDLASRSKLTTPDSTLNQTFEWLKYNCDWLVRDVPEIGRGITAGIPDYPWWFGVDSEYALQGYMAVGQRDIVHETIRLIDSVSEAINGNGRIIHEMSTNGVVFNKGNINETPQFATLIWRIYQWNGEDDFLRKYFPTVRKGLEWLMSENDGNQNGFPDGFGMMEIHGLDSEMIDVATYTQAAFSDASKIAAVLGETALSNAYRETASDLREKINSAFWSDEFQSYADFLGTDQQALHLIGDAIIRADTLNKPWAVTELEKTRDNILNTPTDYNLKPFVLHHNWVVNTPMEMGIAEPDKAKLALETARNFVNPYGMFVTGIDRDESAGSDASSFEGSKVFSYTGAVMTLPTGVQAIAENNYGRPEQALDYLKRMTRSFSYALPGSMYEVSPDYGMIVQAWNIYSFAIPIIGQFFGIQPMVAQKEITVSPMMPPSWNEARLENVLVADNAVSVYYHIDDLGRTVLKVSQEKEDWTLKLKLEGVRKSNFEILEGKVQEGPADADVLELIGRGAVIEVRYTKG</sequence>
<reference evidence="2" key="1">
    <citation type="submission" date="2023-06" db="EMBL/GenBank/DDBJ databases">
        <title>Robiginitalea aurantiacus sp. nov. and Algoriphagus sediminis sp. nov., isolated from coastal sediment.</title>
        <authorList>
            <person name="Zhou Z.Y."/>
            <person name="An J."/>
            <person name="Jia Y.W."/>
            <person name="Du Z.J."/>
        </authorList>
    </citation>
    <scope>NUCLEOTIDE SEQUENCE</scope>
    <source>
        <strain evidence="2">M39</strain>
    </source>
</reference>
<dbReference type="InterPro" id="IPR008928">
    <property type="entry name" value="6-hairpin_glycosidase_sf"/>
</dbReference>
<protein>
    <submittedName>
        <fullName evidence="2">Glycogen debranching protein</fullName>
    </submittedName>
</protein>
<dbReference type="SUPFAM" id="SSF48208">
    <property type="entry name" value="Six-hairpin glycosidases"/>
    <property type="match status" value="1"/>
</dbReference>
<comment type="caution">
    <text evidence="2">The sequence shown here is derived from an EMBL/GenBank/DDBJ whole genome shotgun (WGS) entry which is preliminary data.</text>
</comment>
<dbReference type="Proteomes" id="UP001174839">
    <property type="component" value="Unassembled WGS sequence"/>
</dbReference>
<evidence type="ECO:0000313" key="2">
    <source>
        <dbReference type="EMBL" id="MDM9631326.1"/>
    </source>
</evidence>
<organism evidence="2 3">
    <name type="scientific">Robiginitalea aurantiaca</name>
    <dbReference type="NCBI Taxonomy" id="3056915"/>
    <lineage>
        <taxon>Bacteria</taxon>
        <taxon>Pseudomonadati</taxon>
        <taxon>Bacteroidota</taxon>
        <taxon>Flavobacteriia</taxon>
        <taxon>Flavobacteriales</taxon>
        <taxon>Flavobacteriaceae</taxon>
        <taxon>Robiginitalea</taxon>
    </lineage>
</organism>
<proteinExistence type="predicted"/>
<dbReference type="Pfam" id="PF17389">
    <property type="entry name" value="Bac_rhamnosid6H"/>
    <property type="match status" value="1"/>
</dbReference>
<dbReference type="Gene3D" id="1.50.10.10">
    <property type="match status" value="1"/>
</dbReference>
<dbReference type="EMBL" id="JAUDUY010000003">
    <property type="protein sequence ID" value="MDM9631326.1"/>
    <property type="molecule type" value="Genomic_DNA"/>
</dbReference>
<feature type="domain" description="Alpha-L-rhamnosidase six-hairpin glycosidase" evidence="1">
    <location>
        <begin position="395"/>
        <end position="510"/>
    </location>
</feature>
<dbReference type="RefSeq" id="WP_289724685.1">
    <property type="nucleotide sequence ID" value="NZ_JAUDUY010000003.1"/>
</dbReference>
<dbReference type="PROSITE" id="PS51257">
    <property type="entry name" value="PROKAR_LIPOPROTEIN"/>
    <property type="match status" value="1"/>
</dbReference>
<accession>A0ABT7WEH2</accession>